<feature type="compositionally biased region" description="Polar residues" evidence="1">
    <location>
        <begin position="89"/>
        <end position="101"/>
    </location>
</feature>
<comment type="caution">
    <text evidence="2">The sequence shown here is derived from an EMBL/GenBank/DDBJ whole genome shotgun (WGS) entry which is preliminary data.</text>
</comment>
<evidence type="ECO:0000313" key="2">
    <source>
        <dbReference type="EMBL" id="KAK8863556.1"/>
    </source>
</evidence>
<organism evidence="2 3">
    <name type="scientific">Tritrichomonas musculus</name>
    <dbReference type="NCBI Taxonomy" id="1915356"/>
    <lineage>
        <taxon>Eukaryota</taxon>
        <taxon>Metamonada</taxon>
        <taxon>Parabasalia</taxon>
        <taxon>Tritrichomonadida</taxon>
        <taxon>Tritrichomonadidae</taxon>
        <taxon>Tritrichomonas</taxon>
    </lineage>
</organism>
<keyword evidence="3" id="KW-1185">Reference proteome</keyword>
<accession>A0ABR2IK10</accession>
<proteinExistence type="predicted"/>
<name>A0ABR2IK10_9EUKA</name>
<dbReference type="Proteomes" id="UP001470230">
    <property type="component" value="Unassembled WGS sequence"/>
</dbReference>
<dbReference type="EMBL" id="JAPFFF010000017">
    <property type="protein sequence ID" value="KAK8863556.1"/>
    <property type="molecule type" value="Genomic_DNA"/>
</dbReference>
<gene>
    <name evidence="2" type="ORF">M9Y10_011242</name>
</gene>
<evidence type="ECO:0008006" key="4">
    <source>
        <dbReference type="Google" id="ProtNLM"/>
    </source>
</evidence>
<reference evidence="2 3" key="1">
    <citation type="submission" date="2024-04" db="EMBL/GenBank/DDBJ databases">
        <title>Tritrichomonas musculus Genome.</title>
        <authorList>
            <person name="Alves-Ferreira E."/>
            <person name="Grigg M."/>
            <person name="Lorenzi H."/>
            <person name="Galac M."/>
        </authorList>
    </citation>
    <scope>NUCLEOTIDE SEQUENCE [LARGE SCALE GENOMIC DNA]</scope>
    <source>
        <strain evidence="2 3">EAF2021</strain>
    </source>
</reference>
<sequence length="179" mass="20562">MSIDEKCGLSSPTDREFFEKSMIYITSVFFDAHPETPIDDISKLAQSHLDLFKSIYFALNKSNDANDSEDTADELSASSELPSPIIKISDSTNISSNQKNLIKNKEIKSRPANPKRSPSKFSKDSFEFKRFVKYYSQKLRDKNIPPIERNAKINDKWNSMNTEKVLSYLKKHDKQGEQI</sequence>
<evidence type="ECO:0000256" key="1">
    <source>
        <dbReference type="SAM" id="MobiDB-lite"/>
    </source>
</evidence>
<protein>
    <recommendedName>
        <fullName evidence="4">HMG box domain-containing protein</fullName>
    </recommendedName>
</protein>
<feature type="region of interest" description="Disordered" evidence="1">
    <location>
        <begin position="88"/>
        <end position="122"/>
    </location>
</feature>
<evidence type="ECO:0000313" key="3">
    <source>
        <dbReference type="Proteomes" id="UP001470230"/>
    </source>
</evidence>